<comment type="catalytic activity">
    <reaction evidence="2">
        <text>2 GTP = 3',3'-c-di-GMP + 2 diphosphate</text>
        <dbReference type="Rhea" id="RHEA:24898"/>
        <dbReference type="ChEBI" id="CHEBI:33019"/>
        <dbReference type="ChEBI" id="CHEBI:37565"/>
        <dbReference type="ChEBI" id="CHEBI:58805"/>
        <dbReference type="EC" id="2.7.7.65"/>
    </reaction>
</comment>
<evidence type="ECO:0000313" key="6">
    <source>
        <dbReference type="Proteomes" id="UP000198405"/>
    </source>
</evidence>
<dbReference type="GO" id="GO:0043709">
    <property type="term" value="P:cell adhesion involved in single-species biofilm formation"/>
    <property type="evidence" value="ECO:0007669"/>
    <property type="project" value="TreeGrafter"/>
</dbReference>
<dbReference type="SUPFAM" id="SSF55073">
    <property type="entry name" value="Nucleotide cyclase"/>
    <property type="match status" value="1"/>
</dbReference>
<dbReference type="FunFam" id="3.30.70.270:FF:000001">
    <property type="entry name" value="Diguanylate cyclase domain protein"/>
    <property type="match status" value="1"/>
</dbReference>
<feature type="transmembrane region" description="Helical" evidence="3">
    <location>
        <begin position="281"/>
        <end position="305"/>
    </location>
</feature>
<dbReference type="EMBL" id="FZOB01000006">
    <property type="protein sequence ID" value="SNR77611.1"/>
    <property type="molecule type" value="Genomic_DNA"/>
</dbReference>
<dbReference type="PANTHER" id="PTHR45138">
    <property type="entry name" value="REGULATORY COMPONENTS OF SENSORY TRANSDUCTION SYSTEM"/>
    <property type="match status" value="1"/>
</dbReference>
<organism evidence="5 6">
    <name type="scientific">Desulfurobacterium atlanticum</name>
    <dbReference type="NCBI Taxonomy" id="240169"/>
    <lineage>
        <taxon>Bacteria</taxon>
        <taxon>Pseudomonadati</taxon>
        <taxon>Aquificota</taxon>
        <taxon>Aquificia</taxon>
        <taxon>Desulfurobacteriales</taxon>
        <taxon>Desulfurobacteriaceae</taxon>
        <taxon>Desulfurobacterium</taxon>
    </lineage>
</organism>
<dbReference type="InterPro" id="IPR029787">
    <property type="entry name" value="Nucleotide_cyclase"/>
</dbReference>
<dbReference type="SMART" id="SM00267">
    <property type="entry name" value="GGDEF"/>
    <property type="match status" value="1"/>
</dbReference>
<dbReference type="Proteomes" id="UP000198405">
    <property type="component" value="Unassembled WGS sequence"/>
</dbReference>
<evidence type="ECO:0000259" key="4">
    <source>
        <dbReference type="PROSITE" id="PS50887"/>
    </source>
</evidence>
<keyword evidence="3" id="KW-0812">Transmembrane</keyword>
<dbReference type="EC" id="2.7.7.65" evidence="1"/>
<evidence type="ECO:0000313" key="5">
    <source>
        <dbReference type="EMBL" id="SNR77611.1"/>
    </source>
</evidence>
<dbReference type="InterPro" id="IPR043128">
    <property type="entry name" value="Rev_trsase/Diguanyl_cyclase"/>
</dbReference>
<name>A0A238Z3Z9_9BACT</name>
<evidence type="ECO:0000256" key="1">
    <source>
        <dbReference type="ARBA" id="ARBA00012528"/>
    </source>
</evidence>
<dbReference type="AlphaFoldDB" id="A0A238Z3Z9"/>
<dbReference type="PROSITE" id="PS50887">
    <property type="entry name" value="GGDEF"/>
    <property type="match status" value="1"/>
</dbReference>
<dbReference type="Gene3D" id="3.30.70.270">
    <property type="match status" value="1"/>
</dbReference>
<dbReference type="PANTHER" id="PTHR45138:SF9">
    <property type="entry name" value="DIGUANYLATE CYCLASE DGCM-RELATED"/>
    <property type="match status" value="1"/>
</dbReference>
<reference evidence="6" key="1">
    <citation type="submission" date="2017-06" db="EMBL/GenBank/DDBJ databases">
        <authorList>
            <person name="Varghese N."/>
            <person name="Submissions S."/>
        </authorList>
    </citation>
    <scope>NUCLEOTIDE SEQUENCE [LARGE SCALE GENOMIC DNA]</scope>
    <source>
        <strain evidence="6">DSM 15668</strain>
    </source>
</reference>
<evidence type="ECO:0000256" key="2">
    <source>
        <dbReference type="ARBA" id="ARBA00034247"/>
    </source>
</evidence>
<dbReference type="InterPro" id="IPR000160">
    <property type="entry name" value="GGDEF_dom"/>
</dbReference>
<feature type="domain" description="GGDEF" evidence="4">
    <location>
        <begin position="403"/>
        <end position="533"/>
    </location>
</feature>
<dbReference type="OrthoDB" id="9772835at2"/>
<dbReference type="GO" id="GO:1902201">
    <property type="term" value="P:negative regulation of bacterial-type flagellum-dependent cell motility"/>
    <property type="evidence" value="ECO:0007669"/>
    <property type="project" value="TreeGrafter"/>
</dbReference>
<keyword evidence="6" id="KW-1185">Reference proteome</keyword>
<dbReference type="Pfam" id="PF00990">
    <property type="entry name" value="GGDEF"/>
    <property type="match status" value="1"/>
</dbReference>
<accession>A0A238Z3Z9</accession>
<sequence>MRRGFSLSVKLLPAIIFSIIAVSYFIFVKSEFNFEREEEKIFRKEAQSYIAGVTNNTKTWLLSQALMISHDKTVQEAYIENTPFRIKEEFEFFWKTLHNKFKIEEMHFFKYPYINFFSFSSISTKPLVLSHREDIEFIQSAFTPDAYFFICKRYPGLRASYPISYNGKLLGAVSFGISIETFRNYLAKPENREKVFYLLSRNILEKNLDKDSFSFWISRATHKDKNFYYFHIKESFSKNQLNKGFLRDKNKFVYFYPMKDFKGKVLGYIGISKDYSYLFNFIYRIGIIFVGASVLVIILVFLVCVGEVRYLENQKNTVLNLLDMMKRRDFSSVEKFCSSYRATGDIFDDIVSKIDFINKEMKTYLQMVYSKLKTASQKALTDALTEAFNRHALENVEKSFKDRHYSALMIDIDHFKAINDKYGHEAGDRVLKELVRKLRDKIRDNDKIFRYGGEEFVVLLPETSKENAKKLAERIRKHIEETEVEIGEGKKIKVTVSIGVAERKEGETIEDAIKRADEAMYRAKKAGRNRVSD</sequence>
<evidence type="ECO:0000256" key="3">
    <source>
        <dbReference type="SAM" id="Phobius"/>
    </source>
</evidence>
<feature type="transmembrane region" description="Helical" evidence="3">
    <location>
        <begin position="7"/>
        <end position="27"/>
    </location>
</feature>
<protein>
    <recommendedName>
        <fullName evidence="1">diguanylate cyclase</fullName>
        <ecNumber evidence="1">2.7.7.65</ecNumber>
    </recommendedName>
</protein>
<keyword evidence="3" id="KW-1133">Transmembrane helix</keyword>
<keyword evidence="3" id="KW-0472">Membrane</keyword>
<dbReference type="NCBIfam" id="TIGR00254">
    <property type="entry name" value="GGDEF"/>
    <property type="match status" value="1"/>
</dbReference>
<dbReference type="InterPro" id="IPR050469">
    <property type="entry name" value="Diguanylate_Cyclase"/>
</dbReference>
<dbReference type="GO" id="GO:0052621">
    <property type="term" value="F:diguanylate cyclase activity"/>
    <property type="evidence" value="ECO:0007669"/>
    <property type="project" value="UniProtKB-EC"/>
</dbReference>
<proteinExistence type="predicted"/>
<gene>
    <name evidence="5" type="ORF">SAMN06265340_10617</name>
</gene>
<dbReference type="CDD" id="cd01949">
    <property type="entry name" value="GGDEF"/>
    <property type="match status" value="1"/>
</dbReference>
<dbReference type="RefSeq" id="WP_089323052.1">
    <property type="nucleotide sequence ID" value="NZ_FZOB01000006.1"/>
</dbReference>
<dbReference type="GO" id="GO:0005886">
    <property type="term" value="C:plasma membrane"/>
    <property type="evidence" value="ECO:0007669"/>
    <property type="project" value="TreeGrafter"/>
</dbReference>